<dbReference type="Pfam" id="PF07660">
    <property type="entry name" value="STN"/>
    <property type="match status" value="1"/>
</dbReference>
<dbReference type="Pfam" id="PF07715">
    <property type="entry name" value="Plug"/>
    <property type="match status" value="1"/>
</dbReference>
<dbReference type="SMART" id="SM00965">
    <property type="entry name" value="STN"/>
    <property type="match status" value="1"/>
</dbReference>
<dbReference type="InterPro" id="IPR023996">
    <property type="entry name" value="TonB-dep_OMP_SusC/RagA"/>
</dbReference>
<evidence type="ECO:0000256" key="1">
    <source>
        <dbReference type="ARBA" id="ARBA00022448"/>
    </source>
</evidence>
<keyword evidence="3 4" id="KW-0998">Cell outer membrane</keyword>
<evidence type="ECO:0000256" key="3">
    <source>
        <dbReference type="ARBA" id="ARBA00023237"/>
    </source>
</evidence>
<dbReference type="InterPro" id="IPR011662">
    <property type="entry name" value="Secretin/TonB_short_N"/>
</dbReference>
<dbReference type="NCBIfam" id="TIGR04056">
    <property type="entry name" value="OMP_RagA_SusC"/>
    <property type="match status" value="1"/>
</dbReference>
<evidence type="ECO:0000256" key="4">
    <source>
        <dbReference type="PROSITE-ProRule" id="PRU01360"/>
    </source>
</evidence>
<reference evidence="7 8" key="1">
    <citation type="submission" date="2014-10" db="EMBL/GenBank/DDBJ databases">
        <title>Pedobacter Kyungheensis.</title>
        <authorList>
            <person name="Anderson B.M."/>
            <person name="Newman J.D."/>
        </authorList>
    </citation>
    <scope>NUCLEOTIDE SEQUENCE [LARGE SCALE GENOMIC DNA]</scope>
    <source>
        <strain evidence="7 8">KACC 16221</strain>
    </source>
</reference>
<dbReference type="Gene3D" id="3.55.50.30">
    <property type="match status" value="1"/>
</dbReference>
<protein>
    <recommendedName>
        <fullName evidence="6">Secretin/TonB short N-terminal domain-containing protein</fullName>
    </recommendedName>
</protein>
<keyword evidence="5" id="KW-1133">Transmembrane helix</keyword>
<keyword evidence="1 4" id="KW-0813">Transport</keyword>
<dbReference type="InterPro" id="IPR023997">
    <property type="entry name" value="TonB-dep_OMP_SusC/RagA_CS"/>
</dbReference>
<feature type="transmembrane region" description="Helical" evidence="5">
    <location>
        <begin position="21"/>
        <end position="43"/>
    </location>
</feature>
<dbReference type="Gene3D" id="2.170.130.10">
    <property type="entry name" value="TonB-dependent receptor, plug domain"/>
    <property type="match status" value="1"/>
</dbReference>
<gene>
    <name evidence="7" type="ORF">OC25_11025</name>
</gene>
<evidence type="ECO:0000256" key="5">
    <source>
        <dbReference type="SAM" id="Phobius"/>
    </source>
</evidence>
<evidence type="ECO:0000256" key="2">
    <source>
        <dbReference type="ARBA" id="ARBA00023136"/>
    </source>
</evidence>
<sequence>MNLNLHKKYGGNRHAFYKILLVMKITTFLLIITIMQVSAATFAQKITLRKVNAPLTSIIDEIRNQSNYDFFYNKKVLKAAKSVTINVKDASLQEVLEICFKDQPIDYQVSDKTVLLKEKAVKPDLPVSFNRPVEKITGKVVDEKGQPIPGASITEKGTKNVTQTNGNGSFSIDVANKEAILVISFIGYQSKEVLAGSINGPILLSPSQETLNDVVITAYGKVKRNSLTDAISTIDAKKIENRPLRTLADGLVGLAPGLNIKMPSGAPESVPSINIRGFTGFGTSGGPLVLIDGVERPMQDVNPNDVESVSLLKDGASSAIYGSRAPYGVLLITTKSGKSGKATVSYSNNIRIGKIALFPTQPESPEWARYINMAQKNGQPAGTGTEGVDAITIARMEAWLQKDWNNPAFDELRTRFGDKAQSYIENGQFPTADASFKYWTREQSFATTKLYDAYLNKSDISQQHNLSLSGGTDRLQYFTSVGYNGGKGLFKGDFNYNSRQNFQTKLNYKAAEWLDLRTDVSLVRQENQGANYRNGAATDGPSGNLIANYGDIFGSMTQYFATPLRVPSGNAYSWILGASGILGEGGLIKNRRNDVVLTGGATVRPFKYFELNGDYSLRLSNSFYSKVDKIAYTELPDGTMVQNNRSANSSAITKSSSMLNYQFAKFSGQYKRSFEGGHNLLAQVGMQIEKNAFESLTGSKTDLYAPNEVEALRFAANNPLADDNLYEWATLGYYGVFTYDFKEKYLVKFAGRRDASSRFAADARWGFFPSVSGAWNAAKENFWPLKNWVSEFKPRVSWSSSGDLTSVGASNYYPVAVLGASVSKTTLLGGNYSNVFTPPGLISATQTWAKPTVLDFGIDITALKQRLNISYDWYQRRVKDQIGPPDPVSAVLGTGAPAQNNSVSETRGWELSIGWNDKFTLASKPFTYDIRLNMSDYIGYVTQYSSNASGLRSGAWTPGELFGQNFVYKSAGIAQNINDLNGRTLTGTYNYPGYLQYQDLNGDGYINAGNGNFWYSMGDVVRDGFNYPRKSYSIVPSFTWNNFSVSAVFEGVMQWKIYTSSLYVWGTNAGSSIAYFGTPVFKESSQLGYWNTNNRDAFFPALNTGSGLATDRYSLDLSHLRIRNITIGYDLPQKWVAKARLKNVNIYASGENLGFIYSKSFIKYDPEFLSNLSGLFSNSTSGYPPLRYYSFGIKVGL</sequence>
<dbReference type="InterPro" id="IPR008969">
    <property type="entry name" value="CarboxyPept-like_regulatory"/>
</dbReference>
<proteinExistence type="inferred from homology"/>
<organism evidence="7 8">
    <name type="scientific">Pedobacter kyungheensis</name>
    <dbReference type="NCBI Taxonomy" id="1069985"/>
    <lineage>
        <taxon>Bacteria</taxon>
        <taxon>Pseudomonadati</taxon>
        <taxon>Bacteroidota</taxon>
        <taxon>Sphingobacteriia</taxon>
        <taxon>Sphingobacteriales</taxon>
        <taxon>Sphingobacteriaceae</taxon>
        <taxon>Pedobacter</taxon>
    </lineage>
</organism>
<dbReference type="SUPFAM" id="SSF56935">
    <property type="entry name" value="Porins"/>
    <property type="match status" value="1"/>
</dbReference>
<dbReference type="Gene3D" id="2.60.40.1120">
    <property type="entry name" value="Carboxypeptidase-like, regulatory domain"/>
    <property type="match status" value="1"/>
</dbReference>
<dbReference type="GO" id="GO:0009279">
    <property type="term" value="C:cell outer membrane"/>
    <property type="evidence" value="ECO:0007669"/>
    <property type="project" value="UniProtKB-SubCell"/>
</dbReference>
<keyword evidence="8" id="KW-1185">Reference proteome</keyword>
<dbReference type="InterPro" id="IPR037066">
    <property type="entry name" value="Plug_dom_sf"/>
</dbReference>
<dbReference type="SUPFAM" id="SSF49464">
    <property type="entry name" value="Carboxypeptidase regulatory domain-like"/>
    <property type="match status" value="1"/>
</dbReference>
<comment type="caution">
    <text evidence="7">The sequence shown here is derived from an EMBL/GenBank/DDBJ whole genome shotgun (WGS) entry which is preliminary data.</text>
</comment>
<keyword evidence="2 4" id="KW-0472">Membrane</keyword>
<dbReference type="PROSITE" id="PS52016">
    <property type="entry name" value="TONB_DEPENDENT_REC_3"/>
    <property type="match status" value="1"/>
</dbReference>
<dbReference type="Proteomes" id="UP000031246">
    <property type="component" value="Unassembled WGS sequence"/>
</dbReference>
<evidence type="ECO:0000313" key="8">
    <source>
        <dbReference type="Proteomes" id="UP000031246"/>
    </source>
</evidence>
<keyword evidence="4" id="KW-1134">Transmembrane beta strand</keyword>
<name>A0A0C1G242_9SPHI</name>
<comment type="similarity">
    <text evidence="4">Belongs to the TonB-dependent receptor family.</text>
</comment>
<dbReference type="InterPro" id="IPR039426">
    <property type="entry name" value="TonB-dep_rcpt-like"/>
</dbReference>
<feature type="domain" description="Secretin/TonB short N-terminal" evidence="6">
    <location>
        <begin position="68"/>
        <end position="119"/>
    </location>
</feature>
<evidence type="ECO:0000259" key="6">
    <source>
        <dbReference type="SMART" id="SM00965"/>
    </source>
</evidence>
<dbReference type="OrthoDB" id="604358at2"/>
<comment type="subcellular location">
    <subcellularLocation>
        <location evidence="4">Cell outer membrane</location>
        <topology evidence="4">Multi-pass membrane protein</topology>
    </subcellularLocation>
</comment>
<dbReference type="AlphaFoldDB" id="A0A0C1G242"/>
<dbReference type="Pfam" id="PF13715">
    <property type="entry name" value="CarbopepD_reg_2"/>
    <property type="match status" value="1"/>
</dbReference>
<dbReference type="EMBL" id="JSYN01000011">
    <property type="protein sequence ID" value="KIA94114.1"/>
    <property type="molecule type" value="Genomic_DNA"/>
</dbReference>
<dbReference type="InterPro" id="IPR012910">
    <property type="entry name" value="Plug_dom"/>
</dbReference>
<dbReference type="RefSeq" id="WP_039475694.1">
    <property type="nucleotide sequence ID" value="NZ_JSYN01000011.1"/>
</dbReference>
<keyword evidence="4 5" id="KW-0812">Transmembrane</keyword>
<evidence type="ECO:0000313" key="7">
    <source>
        <dbReference type="EMBL" id="KIA94114.1"/>
    </source>
</evidence>
<dbReference type="NCBIfam" id="TIGR04057">
    <property type="entry name" value="SusC_RagA_signa"/>
    <property type="match status" value="1"/>
</dbReference>
<accession>A0A0C1G242</accession>